<evidence type="ECO:0000256" key="2">
    <source>
        <dbReference type="ARBA" id="ARBA00022729"/>
    </source>
</evidence>
<dbReference type="EMBL" id="CP069798">
    <property type="protein sequence ID" value="QRQ82834.1"/>
    <property type="molecule type" value="Genomic_DNA"/>
</dbReference>
<evidence type="ECO:0000313" key="5">
    <source>
        <dbReference type="EMBL" id="QRQ82834.1"/>
    </source>
</evidence>
<feature type="compositionally biased region" description="Polar residues" evidence="3">
    <location>
        <begin position="32"/>
        <end position="41"/>
    </location>
</feature>
<evidence type="ECO:0000256" key="1">
    <source>
        <dbReference type="ARBA" id="ARBA00017922"/>
    </source>
</evidence>
<keyword evidence="5" id="KW-0449">Lipoprotein</keyword>
<reference evidence="5" key="1">
    <citation type="submission" date="2021-02" db="EMBL/GenBank/DDBJ databases">
        <title>Neisseriaceae sp. 26B isolated from the cloaca of a Common Toad-headed Turtle (Mesoclemmys nasuta).</title>
        <authorList>
            <person name="Spergser J."/>
            <person name="Busse H.-J."/>
        </authorList>
    </citation>
    <scope>NUCLEOTIDE SEQUENCE</scope>
    <source>
        <strain evidence="5">26B</strain>
    </source>
</reference>
<dbReference type="RefSeq" id="WP_230340124.1">
    <property type="nucleotide sequence ID" value="NZ_CP069798.1"/>
</dbReference>
<feature type="chain" id="PRO_5034916615" description="Type IV secretion system putative lipoprotein virB7" evidence="4">
    <location>
        <begin position="22"/>
        <end position="41"/>
    </location>
</feature>
<dbReference type="Proteomes" id="UP000653156">
    <property type="component" value="Chromosome"/>
</dbReference>
<dbReference type="PROSITE" id="PS51257">
    <property type="entry name" value="PROKAR_LIPOPROTEIN"/>
    <property type="match status" value="1"/>
</dbReference>
<dbReference type="AlphaFoldDB" id="A0A892ZMJ2"/>
<dbReference type="Pfam" id="PF08139">
    <property type="entry name" value="LPAM_1"/>
    <property type="match status" value="1"/>
</dbReference>
<evidence type="ECO:0000313" key="6">
    <source>
        <dbReference type="Proteomes" id="UP000653156"/>
    </source>
</evidence>
<feature type="signal peptide" evidence="4">
    <location>
        <begin position="1"/>
        <end position="21"/>
    </location>
</feature>
<keyword evidence="2 4" id="KW-0732">Signal</keyword>
<evidence type="ECO:0000256" key="3">
    <source>
        <dbReference type="SAM" id="MobiDB-lite"/>
    </source>
</evidence>
<proteinExistence type="predicted"/>
<gene>
    <name evidence="5" type="ORF">JQU52_05480</name>
</gene>
<name>A0A892ZMJ2_9NEIS</name>
<protein>
    <recommendedName>
        <fullName evidence="1">Type IV secretion system putative lipoprotein virB7</fullName>
    </recommendedName>
</protein>
<feature type="region of interest" description="Disordered" evidence="3">
    <location>
        <begin position="22"/>
        <end position="41"/>
    </location>
</feature>
<organism evidence="5 6">
    <name type="scientific">Paralysiella testudinis</name>
    <dbReference type="NCBI Taxonomy" id="2809020"/>
    <lineage>
        <taxon>Bacteria</taxon>
        <taxon>Pseudomonadati</taxon>
        <taxon>Pseudomonadota</taxon>
        <taxon>Betaproteobacteria</taxon>
        <taxon>Neisseriales</taxon>
        <taxon>Neisseriaceae</taxon>
        <taxon>Paralysiella</taxon>
    </lineage>
</organism>
<sequence length="41" mass="4054">MNKLLVLLGAALVLAACATKAPNPYGTPFPINPTTSAGAGK</sequence>
<keyword evidence="6" id="KW-1185">Reference proteome</keyword>
<dbReference type="KEGG" id="ptes:JQU52_05480"/>
<accession>A0A892ZMJ2</accession>
<dbReference type="InterPro" id="IPR012640">
    <property type="entry name" value="Membr_lipoprot_lipid_attach_CS"/>
</dbReference>
<evidence type="ECO:0000256" key="4">
    <source>
        <dbReference type="SAM" id="SignalP"/>
    </source>
</evidence>